<name>U2L0G0_9BACT</name>
<keyword evidence="2" id="KW-1185">Reference proteome</keyword>
<dbReference type="AlphaFoldDB" id="U2L0G0"/>
<dbReference type="EMBL" id="AWET01000004">
    <property type="protein sequence ID" value="ERK04212.1"/>
    <property type="molecule type" value="Genomic_DNA"/>
</dbReference>
<comment type="caution">
    <text evidence="1">The sequence shown here is derived from an EMBL/GenBank/DDBJ whole genome shotgun (WGS) entry which is preliminary data.</text>
</comment>
<evidence type="ECO:0000313" key="1">
    <source>
        <dbReference type="EMBL" id="ERK04212.1"/>
    </source>
</evidence>
<sequence>MKYYSLQFIAGVLMILFSGRVCTFSHTSEELITLGQVIDTLSLCSNAAKTEELKFRNELLEYENYRKGFFPTISLNVSLIDFNRSLRLLQQAADGSYFYVGDYSNSSGLGIIIRQKIGFTGGELNVGSNLNYLHEHSRHRKSFGTAPFTIGYSQQLWGGRRLNRLESRIVYEKRLSAVKQYCTSVAGIQHVYGSVIRQNVE</sequence>
<organism evidence="1 2">
    <name type="scientific">Hoylesella pleuritidis F0068</name>
    <dbReference type="NCBI Taxonomy" id="1081904"/>
    <lineage>
        <taxon>Bacteria</taxon>
        <taxon>Pseudomonadati</taxon>
        <taxon>Bacteroidota</taxon>
        <taxon>Bacteroidia</taxon>
        <taxon>Bacteroidales</taxon>
        <taxon>Prevotellaceae</taxon>
        <taxon>Hoylesella</taxon>
    </lineage>
</organism>
<protein>
    <submittedName>
        <fullName evidence="1">Uncharacterized protein</fullName>
    </submittedName>
</protein>
<evidence type="ECO:0000313" key="2">
    <source>
        <dbReference type="Proteomes" id="UP000016600"/>
    </source>
</evidence>
<proteinExistence type="predicted"/>
<accession>U2L0G0</accession>
<gene>
    <name evidence="1" type="ORF">HMPREF1218_1078</name>
</gene>
<reference evidence="1 2" key="1">
    <citation type="submission" date="2013-08" db="EMBL/GenBank/DDBJ databases">
        <authorList>
            <person name="Durkin A.S."/>
            <person name="Haft D.R."/>
            <person name="McCorrison J."/>
            <person name="Torralba M."/>
            <person name="Gillis M."/>
            <person name="Haft D.H."/>
            <person name="Methe B."/>
            <person name="Sutton G."/>
            <person name="Nelson K.E."/>
        </authorList>
    </citation>
    <scope>NUCLEOTIDE SEQUENCE [LARGE SCALE GENOMIC DNA]</scope>
    <source>
        <strain evidence="1 2">F0068</strain>
    </source>
</reference>
<dbReference type="Proteomes" id="UP000016600">
    <property type="component" value="Unassembled WGS sequence"/>
</dbReference>
<dbReference type="RefSeq" id="WP_021582820.1">
    <property type="nucleotide sequence ID" value="NZ_AWET01000004.1"/>
</dbReference>